<evidence type="ECO:0000256" key="1">
    <source>
        <dbReference type="SAM" id="Coils"/>
    </source>
</evidence>
<gene>
    <name evidence="2" type="ORF">METZ01_LOCUS256141</name>
</gene>
<proteinExistence type="predicted"/>
<reference evidence="2" key="1">
    <citation type="submission" date="2018-05" db="EMBL/GenBank/DDBJ databases">
        <authorList>
            <person name="Lanie J.A."/>
            <person name="Ng W.-L."/>
            <person name="Kazmierczak K.M."/>
            <person name="Andrzejewski T.M."/>
            <person name="Davidsen T.M."/>
            <person name="Wayne K.J."/>
            <person name="Tettelin H."/>
            <person name="Glass J.I."/>
            <person name="Rusch D."/>
            <person name="Podicherti R."/>
            <person name="Tsui H.-C.T."/>
            <person name="Winkler M.E."/>
        </authorList>
    </citation>
    <scope>NUCLEOTIDE SEQUENCE</scope>
</reference>
<organism evidence="2">
    <name type="scientific">marine metagenome</name>
    <dbReference type="NCBI Taxonomy" id="408172"/>
    <lineage>
        <taxon>unclassified sequences</taxon>
        <taxon>metagenomes</taxon>
        <taxon>ecological metagenomes</taxon>
    </lineage>
</organism>
<accession>A0A382IVY5</accession>
<protein>
    <submittedName>
        <fullName evidence="2">Uncharacterized protein</fullName>
    </submittedName>
</protein>
<keyword evidence="1" id="KW-0175">Coiled coil</keyword>
<evidence type="ECO:0000313" key="2">
    <source>
        <dbReference type="EMBL" id="SVC03287.1"/>
    </source>
</evidence>
<feature type="coiled-coil region" evidence="1">
    <location>
        <begin position="35"/>
        <end position="69"/>
    </location>
</feature>
<name>A0A382IVY5_9ZZZZ</name>
<dbReference type="EMBL" id="UINC01069705">
    <property type="protein sequence ID" value="SVC03287.1"/>
    <property type="molecule type" value="Genomic_DNA"/>
</dbReference>
<dbReference type="AlphaFoldDB" id="A0A382IVY5"/>
<sequence length="89" mass="10358">MGETMIEKLMTLLVGILLTLAGWSLSRTFQLSTIQAVHEDKVQKLEKHVEKLQTKMEDMMDKDEEIMDQHKKLFEALDNNQPTTGYNYN</sequence>